<proteinExistence type="predicted"/>
<evidence type="ECO:0000313" key="1">
    <source>
        <dbReference type="EMBL" id="UWM54362.1"/>
    </source>
</evidence>
<dbReference type="KEGG" id="ssai:N0B31_19870"/>
<dbReference type="GO" id="GO:0008168">
    <property type="term" value="F:methyltransferase activity"/>
    <property type="evidence" value="ECO:0007669"/>
    <property type="project" value="UniProtKB-KW"/>
</dbReference>
<keyword evidence="1" id="KW-0808">Transferase</keyword>
<accession>A0A9E7UAS7</accession>
<dbReference type="AlphaFoldDB" id="A0A9E7UAS7"/>
<dbReference type="EMBL" id="CP104003">
    <property type="protein sequence ID" value="UWM54362.1"/>
    <property type="molecule type" value="Genomic_DNA"/>
</dbReference>
<name>A0A9E7UAS7_9EURY</name>
<sequence length="614" mass="70166">MDETTLVDWVKQPPANPTVQYLRDAERRATRQCLAGLTGRDAHLLDVASEVNVTADVQAERITRLDFSRDASARAEEILGDSVDEYVVTDPTAPVLEFDSGRFDGGLSVGPYDWLFLDIETLTDELHRVCAGPVVLTVPTTRSPYYPMDGGRMRYYEPDEVLDLVSPDWWLHDRTLIYQFPHRVHRYLTRLPTDIQETAASLAARRTEQITDRGRWECASQVVLSVRPLPYRSYLSDALEALFRPTAENGFWDEGGRKIARGLGYRFDDDGSPIWRVDNELQWRYAPFALVGALRWRTSGLGTTTYDEKLRRELEYFRDRVEDGTIRAEMPSYGVGPLVASFSLAATAFDEEVYVRTARELFEHSQATYQFEHAEDSLLLFGWAHLYEQTGDDEVRGALADGLWTVNKRLNDDDLFEFDNHTTLRHQNQMYTLWGVCRAAGALGADGYLATAERVLDYTIRERLLESGAFVWEDLPVRVRLRHDIEKRLGRRPPHWDFLYSCHQTFFVNAVGEYYRAGGDRRYSDVVRRAMEWIYGANVLGENLHTKSDIGVPMRFLTVDGRMDVSDQMFKGAYEVGSYLMALTNLLDGPFDCAPDDSQKARAVADQRRTSASQ</sequence>
<reference evidence="1" key="1">
    <citation type="submission" date="2022-09" db="EMBL/GenBank/DDBJ databases">
        <title>Diverse halophilic archaea isolated from saline environments.</title>
        <authorList>
            <person name="Cui H.-L."/>
        </authorList>
    </citation>
    <scope>NUCLEOTIDE SEQUENCE</scope>
    <source>
        <strain evidence="1">ZS-35-S2</strain>
    </source>
</reference>
<dbReference type="GO" id="GO:0032259">
    <property type="term" value="P:methylation"/>
    <property type="evidence" value="ECO:0007669"/>
    <property type="project" value="UniProtKB-KW"/>
</dbReference>
<dbReference type="InterPro" id="IPR008928">
    <property type="entry name" value="6-hairpin_glycosidase_sf"/>
</dbReference>
<keyword evidence="2" id="KW-1185">Reference proteome</keyword>
<protein>
    <submittedName>
        <fullName evidence="1">Methyltransferase</fullName>
    </submittedName>
</protein>
<dbReference type="RefSeq" id="WP_260593382.1">
    <property type="nucleotide sequence ID" value="NZ_CP104003.1"/>
</dbReference>
<dbReference type="GO" id="GO:0005975">
    <property type="term" value="P:carbohydrate metabolic process"/>
    <property type="evidence" value="ECO:0007669"/>
    <property type="project" value="InterPro"/>
</dbReference>
<keyword evidence="1" id="KW-0489">Methyltransferase</keyword>
<evidence type="ECO:0000313" key="2">
    <source>
        <dbReference type="Proteomes" id="UP001057580"/>
    </source>
</evidence>
<organism evidence="1 2">
    <name type="scientific">Salinirubellus salinus</name>
    <dbReference type="NCBI Taxonomy" id="1364945"/>
    <lineage>
        <taxon>Archaea</taxon>
        <taxon>Methanobacteriati</taxon>
        <taxon>Methanobacteriota</taxon>
        <taxon>Stenosarchaea group</taxon>
        <taxon>Halobacteria</taxon>
        <taxon>Halobacteriales</taxon>
        <taxon>Natronomonadaceae</taxon>
        <taxon>Salinirubellus</taxon>
    </lineage>
</organism>
<gene>
    <name evidence="1" type="ORF">N0B31_19870</name>
</gene>
<dbReference type="GeneID" id="74944730"/>
<dbReference type="Proteomes" id="UP001057580">
    <property type="component" value="Chromosome"/>
</dbReference>
<dbReference type="SUPFAM" id="SSF48208">
    <property type="entry name" value="Six-hairpin glycosidases"/>
    <property type="match status" value="1"/>
</dbReference>